<keyword evidence="6 11" id="KW-0418">Kinase</keyword>
<feature type="domain" description="Hexokinase N-terminal" evidence="12">
    <location>
        <begin position="51"/>
        <end position="235"/>
    </location>
</feature>
<dbReference type="SUPFAM" id="SSF53067">
    <property type="entry name" value="Actin-like ATPase domain"/>
    <property type="match status" value="2"/>
</dbReference>
<dbReference type="EC" id="2.7.1.-" evidence="11"/>
<dbReference type="Gene3D" id="1.10.287.1250">
    <property type="match status" value="1"/>
</dbReference>
<evidence type="ECO:0000313" key="15">
    <source>
        <dbReference type="Proteomes" id="UP000823405"/>
    </source>
</evidence>
<dbReference type="AlphaFoldDB" id="A0A9P6RGX0"/>
<evidence type="ECO:0000256" key="8">
    <source>
        <dbReference type="ARBA" id="ARBA00023152"/>
    </source>
</evidence>
<comment type="catalytic activity">
    <reaction evidence="9">
        <text>a D-hexose + ATP = a D-hexose 6-phosphate + ADP + H(+)</text>
        <dbReference type="Rhea" id="RHEA:22740"/>
        <dbReference type="ChEBI" id="CHEBI:4194"/>
        <dbReference type="ChEBI" id="CHEBI:15378"/>
        <dbReference type="ChEBI" id="CHEBI:30616"/>
        <dbReference type="ChEBI" id="CHEBI:229467"/>
        <dbReference type="ChEBI" id="CHEBI:456216"/>
        <dbReference type="EC" id="2.7.1.1"/>
    </reaction>
    <physiologicalReaction direction="left-to-right" evidence="9">
        <dbReference type="Rhea" id="RHEA:22741"/>
    </physiologicalReaction>
</comment>
<keyword evidence="5 11" id="KW-0547">Nucleotide-binding</keyword>
<dbReference type="GO" id="GO:0005739">
    <property type="term" value="C:mitochondrion"/>
    <property type="evidence" value="ECO:0007669"/>
    <property type="project" value="TreeGrafter"/>
</dbReference>
<dbReference type="PANTHER" id="PTHR19443:SF16">
    <property type="entry name" value="HEXOKINASE TYPE 1-RELATED"/>
    <property type="match status" value="1"/>
</dbReference>
<comment type="catalytic activity">
    <reaction evidence="10">
        <text>D-fructose + ATP = D-fructose 6-phosphate + ADP + H(+)</text>
        <dbReference type="Rhea" id="RHEA:16125"/>
        <dbReference type="ChEBI" id="CHEBI:15378"/>
        <dbReference type="ChEBI" id="CHEBI:30616"/>
        <dbReference type="ChEBI" id="CHEBI:37721"/>
        <dbReference type="ChEBI" id="CHEBI:61527"/>
        <dbReference type="ChEBI" id="CHEBI:456216"/>
        <dbReference type="EC" id="2.7.1.1"/>
    </reaction>
    <physiologicalReaction direction="left-to-right" evidence="10">
        <dbReference type="Rhea" id="RHEA:16126"/>
    </physiologicalReaction>
</comment>
<protein>
    <recommendedName>
        <fullName evidence="11">Phosphotransferase</fullName>
        <ecNumber evidence="11">2.7.1.-</ecNumber>
    </recommendedName>
</protein>
<evidence type="ECO:0000256" key="3">
    <source>
        <dbReference type="ARBA" id="ARBA00009225"/>
    </source>
</evidence>
<comment type="pathway">
    <text evidence="1">Carbohydrate degradation; glycolysis; D-glyceraldehyde 3-phosphate and glycerone phosphate from D-glucose: step 1/4.</text>
</comment>
<dbReference type="Pfam" id="PF03727">
    <property type="entry name" value="Hexokinase_2"/>
    <property type="match status" value="1"/>
</dbReference>
<organism evidence="14 15">
    <name type="scientific">Linnemannia gamsii</name>
    <dbReference type="NCBI Taxonomy" id="64522"/>
    <lineage>
        <taxon>Eukaryota</taxon>
        <taxon>Fungi</taxon>
        <taxon>Fungi incertae sedis</taxon>
        <taxon>Mucoromycota</taxon>
        <taxon>Mortierellomycotina</taxon>
        <taxon>Mortierellomycetes</taxon>
        <taxon>Mortierellales</taxon>
        <taxon>Mortierellaceae</taxon>
        <taxon>Linnemannia</taxon>
    </lineage>
</organism>
<accession>A0A9P6RGX0</accession>
<dbReference type="GO" id="GO:0005524">
    <property type="term" value="F:ATP binding"/>
    <property type="evidence" value="ECO:0007669"/>
    <property type="project" value="UniProtKB-UniRule"/>
</dbReference>
<feature type="domain" description="Hexokinase C-terminal" evidence="13">
    <location>
        <begin position="242"/>
        <end position="544"/>
    </location>
</feature>
<keyword evidence="4 11" id="KW-0808">Transferase</keyword>
<dbReference type="GO" id="GO:0006006">
    <property type="term" value="P:glucose metabolic process"/>
    <property type="evidence" value="ECO:0007669"/>
    <property type="project" value="TreeGrafter"/>
</dbReference>
<dbReference type="PROSITE" id="PS51748">
    <property type="entry name" value="HEXOKINASE_2"/>
    <property type="match status" value="1"/>
</dbReference>
<evidence type="ECO:0000259" key="12">
    <source>
        <dbReference type="Pfam" id="PF00349"/>
    </source>
</evidence>
<keyword evidence="15" id="KW-1185">Reference proteome</keyword>
<dbReference type="GO" id="GO:0005536">
    <property type="term" value="F:D-glucose binding"/>
    <property type="evidence" value="ECO:0007669"/>
    <property type="project" value="InterPro"/>
</dbReference>
<name>A0A9P6RGX0_9FUNG</name>
<dbReference type="GO" id="GO:0005829">
    <property type="term" value="C:cytosol"/>
    <property type="evidence" value="ECO:0007669"/>
    <property type="project" value="TreeGrafter"/>
</dbReference>
<evidence type="ECO:0000256" key="2">
    <source>
        <dbReference type="ARBA" id="ARBA00005028"/>
    </source>
</evidence>
<dbReference type="OrthoDB" id="419537at2759"/>
<proteinExistence type="inferred from homology"/>
<comment type="caution">
    <text evidence="14">The sequence shown here is derived from an EMBL/GenBank/DDBJ whole genome shotgun (WGS) entry which is preliminary data.</text>
</comment>
<dbReference type="InterPro" id="IPR001312">
    <property type="entry name" value="Hexokinase"/>
</dbReference>
<dbReference type="InterPro" id="IPR022673">
    <property type="entry name" value="Hexokinase_C"/>
</dbReference>
<evidence type="ECO:0000313" key="14">
    <source>
        <dbReference type="EMBL" id="KAG0319406.1"/>
    </source>
</evidence>
<evidence type="ECO:0000256" key="4">
    <source>
        <dbReference type="ARBA" id="ARBA00022679"/>
    </source>
</evidence>
<evidence type="ECO:0000256" key="1">
    <source>
        <dbReference type="ARBA" id="ARBA00004888"/>
    </source>
</evidence>
<dbReference type="GO" id="GO:0006096">
    <property type="term" value="P:glycolytic process"/>
    <property type="evidence" value="ECO:0007669"/>
    <property type="project" value="UniProtKB-KW"/>
</dbReference>
<dbReference type="PRINTS" id="PR00475">
    <property type="entry name" value="HEXOKINASE"/>
</dbReference>
<dbReference type="Proteomes" id="UP000823405">
    <property type="component" value="Unassembled WGS sequence"/>
</dbReference>
<keyword evidence="8 11" id="KW-0324">Glycolysis</keyword>
<evidence type="ECO:0000256" key="10">
    <source>
        <dbReference type="ARBA" id="ARBA00047905"/>
    </source>
</evidence>
<dbReference type="GO" id="GO:0008865">
    <property type="term" value="F:fructokinase activity"/>
    <property type="evidence" value="ECO:0007669"/>
    <property type="project" value="TreeGrafter"/>
</dbReference>
<dbReference type="GO" id="GO:0004340">
    <property type="term" value="F:glucokinase activity"/>
    <property type="evidence" value="ECO:0007669"/>
    <property type="project" value="TreeGrafter"/>
</dbReference>
<gene>
    <name evidence="14" type="primary">GLK1_3</name>
    <name evidence="14" type="ORF">BGZ97_002201</name>
</gene>
<dbReference type="InterPro" id="IPR022672">
    <property type="entry name" value="Hexokinase_N"/>
</dbReference>
<evidence type="ECO:0000256" key="5">
    <source>
        <dbReference type="ARBA" id="ARBA00022741"/>
    </source>
</evidence>
<reference evidence="14" key="1">
    <citation type="journal article" date="2020" name="Fungal Divers.">
        <title>Resolving the Mortierellaceae phylogeny through synthesis of multi-gene phylogenetics and phylogenomics.</title>
        <authorList>
            <person name="Vandepol N."/>
            <person name="Liber J."/>
            <person name="Desiro A."/>
            <person name="Na H."/>
            <person name="Kennedy M."/>
            <person name="Barry K."/>
            <person name="Grigoriev I.V."/>
            <person name="Miller A.N."/>
            <person name="O'Donnell K."/>
            <person name="Stajich J.E."/>
            <person name="Bonito G."/>
        </authorList>
    </citation>
    <scope>NUCLEOTIDE SEQUENCE</scope>
    <source>
        <strain evidence="14">NVP60</strain>
    </source>
</reference>
<dbReference type="Gene3D" id="3.30.420.40">
    <property type="match status" value="1"/>
</dbReference>
<dbReference type="Gene3D" id="3.40.367.20">
    <property type="match status" value="1"/>
</dbReference>
<comment type="similarity">
    <text evidence="3 11">Belongs to the hexokinase family.</text>
</comment>
<dbReference type="Pfam" id="PF00349">
    <property type="entry name" value="Hexokinase_1"/>
    <property type="match status" value="1"/>
</dbReference>
<evidence type="ECO:0000259" key="13">
    <source>
        <dbReference type="Pfam" id="PF03727"/>
    </source>
</evidence>
<evidence type="ECO:0000256" key="7">
    <source>
        <dbReference type="ARBA" id="ARBA00022840"/>
    </source>
</evidence>
<evidence type="ECO:0000256" key="9">
    <source>
        <dbReference type="ARBA" id="ARBA00044613"/>
    </source>
</evidence>
<dbReference type="EMBL" id="JAAAIN010000148">
    <property type="protein sequence ID" value="KAG0319406.1"/>
    <property type="molecule type" value="Genomic_DNA"/>
</dbReference>
<dbReference type="InterPro" id="IPR043129">
    <property type="entry name" value="ATPase_NBD"/>
</dbReference>
<sequence length="564" mass="61351">MLSAAISPVQHVGGDLDPTRDLVAKSHLRPTRNPMAPSEIVYASKKQQLAVANLVQEFTILPAKLKEIKDRFKTEMVKGLANQGETLAMVQTHILGRLSGSETGTYLTLDIGGTNLRVVLVELSQGAQVSTRQKKYAIDPLLKVGEPKLLFVLANDAVIPKGRVLELGFTFSFPVLQTGINSGTLIDWTKGYSCHGMVGKDPAEFLQQALLNRNLEVNVSVLMNDTVGTLLSHAYLHPRTVVGFGLGTGSNGAYIERVDRIRKRDTTALGNDAEASTQEMVINIEFGAFDNERTVLPITMFDNKLDRKSLNPSKQLFEKMIAGMYLGEITRNILLDMIDNRLLFRGQSSHKLNTPWEFLTEHMSVIEEDSTPDLEDVRRVLEDILGLGLVESSETPVVTTMHADATDVKAPVQTSGGESPSGGTVTTLSDRQIVKLIVALVGQRSARLAAAALCGMLEHTMGYTWARDEAEKQEGVDIGVDGSVYGFYPGYESDLKGGLEELFALEAEMSFLFTKEGDNDSLKDRVRLGRCLDGSSVGAALGAVLATRSMEHSLLTAKSKPAGK</sequence>
<keyword evidence="7 11" id="KW-0067">ATP-binding</keyword>
<dbReference type="GO" id="GO:0001678">
    <property type="term" value="P:intracellular glucose homeostasis"/>
    <property type="evidence" value="ECO:0007669"/>
    <property type="project" value="InterPro"/>
</dbReference>
<comment type="pathway">
    <text evidence="2">Carbohydrate metabolism; hexose metabolism.</text>
</comment>
<evidence type="ECO:0000256" key="11">
    <source>
        <dbReference type="RuleBase" id="RU362007"/>
    </source>
</evidence>
<evidence type="ECO:0000256" key="6">
    <source>
        <dbReference type="ARBA" id="ARBA00022777"/>
    </source>
</evidence>
<dbReference type="PANTHER" id="PTHR19443">
    <property type="entry name" value="HEXOKINASE"/>
    <property type="match status" value="1"/>
</dbReference>